<comment type="caution">
    <text evidence="2">The sequence shown here is derived from an EMBL/GenBank/DDBJ whole genome shotgun (WGS) entry which is preliminary data.</text>
</comment>
<evidence type="ECO:0000256" key="1">
    <source>
        <dbReference type="SAM" id="MobiDB-lite"/>
    </source>
</evidence>
<organism evidence="2 3">
    <name type="scientific">Actinomadura luzonensis</name>
    <dbReference type="NCBI Taxonomy" id="2805427"/>
    <lineage>
        <taxon>Bacteria</taxon>
        <taxon>Bacillati</taxon>
        <taxon>Actinomycetota</taxon>
        <taxon>Actinomycetes</taxon>
        <taxon>Streptosporangiales</taxon>
        <taxon>Thermomonosporaceae</taxon>
        <taxon>Actinomadura</taxon>
    </lineage>
</organism>
<feature type="region of interest" description="Disordered" evidence="1">
    <location>
        <begin position="1"/>
        <end position="23"/>
    </location>
</feature>
<dbReference type="RefSeq" id="WP_242382933.1">
    <property type="nucleotide sequence ID" value="NZ_JAKRKC020000001.1"/>
</dbReference>
<proteinExistence type="predicted"/>
<gene>
    <name evidence="2" type="ORF">MF672_013320</name>
</gene>
<accession>A0ABT0FR11</accession>
<reference evidence="2 3" key="1">
    <citation type="submission" date="2022-04" db="EMBL/GenBank/DDBJ databases">
        <title>Genome draft of Actinomadura sp. ATCC 31491.</title>
        <authorList>
            <person name="Shi X."/>
            <person name="Du Y."/>
        </authorList>
    </citation>
    <scope>NUCLEOTIDE SEQUENCE [LARGE SCALE GENOMIC DNA]</scope>
    <source>
        <strain evidence="2 3">ATCC 31491</strain>
    </source>
</reference>
<evidence type="ECO:0008006" key="4">
    <source>
        <dbReference type="Google" id="ProtNLM"/>
    </source>
</evidence>
<dbReference type="EMBL" id="JAKRKC020000001">
    <property type="protein sequence ID" value="MCK2214766.1"/>
    <property type="molecule type" value="Genomic_DNA"/>
</dbReference>
<protein>
    <recommendedName>
        <fullName evidence="4">Integrase</fullName>
    </recommendedName>
</protein>
<keyword evidence="3" id="KW-1185">Reference proteome</keyword>
<dbReference type="Proteomes" id="UP001317259">
    <property type="component" value="Unassembled WGS sequence"/>
</dbReference>
<evidence type="ECO:0000313" key="2">
    <source>
        <dbReference type="EMBL" id="MCK2214766.1"/>
    </source>
</evidence>
<evidence type="ECO:0000313" key="3">
    <source>
        <dbReference type="Proteomes" id="UP001317259"/>
    </source>
</evidence>
<sequence>MLTEVSRALSDLLKGPPNQPQTMSLEKRTLRASFAYILATAHFTMPGTTIMRLRYERLTRHARIGDNPAVRVPFRAGDPS</sequence>
<name>A0ABT0FR11_9ACTN</name>